<accession>A0A5E4QZS7</accession>
<dbReference type="SUPFAM" id="SSF56300">
    <property type="entry name" value="Metallo-dependent phosphatases"/>
    <property type="match status" value="1"/>
</dbReference>
<feature type="domain" description="Lariat debranching enzyme C-terminal" evidence="1">
    <location>
        <begin position="158"/>
        <end position="295"/>
    </location>
</feature>
<dbReference type="GO" id="GO:0008419">
    <property type="term" value="F:RNA lariat debranching enzyme activity"/>
    <property type="evidence" value="ECO:0007669"/>
    <property type="project" value="TreeGrafter"/>
</dbReference>
<gene>
    <name evidence="2" type="ORF">LSINAPIS_LOCUS13219</name>
</gene>
<dbReference type="PANTHER" id="PTHR12849:SF0">
    <property type="entry name" value="LARIAT DEBRANCHING ENZYME"/>
    <property type="match status" value="1"/>
</dbReference>
<dbReference type="GO" id="GO:0000398">
    <property type="term" value="P:mRNA splicing, via spliceosome"/>
    <property type="evidence" value="ECO:0007669"/>
    <property type="project" value="TreeGrafter"/>
</dbReference>
<keyword evidence="3" id="KW-1185">Reference proteome</keyword>
<name>A0A5E4QZS7_9NEOP</name>
<reference evidence="2 3" key="1">
    <citation type="submission" date="2017-07" db="EMBL/GenBank/DDBJ databases">
        <authorList>
            <person name="Talla V."/>
            <person name="Backstrom N."/>
        </authorList>
    </citation>
    <scope>NUCLEOTIDE SEQUENCE [LARGE SCALE GENOMIC DNA]</scope>
</reference>
<dbReference type="Proteomes" id="UP000324832">
    <property type="component" value="Unassembled WGS sequence"/>
</dbReference>
<dbReference type="Pfam" id="PF05011">
    <property type="entry name" value="DBR1"/>
    <property type="match status" value="1"/>
</dbReference>
<evidence type="ECO:0000313" key="2">
    <source>
        <dbReference type="EMBL" id="VVD03176.1"/>
    </source>
</evidence>
<dbReference type="SMART" id="SM01124">
    <property type="entry name" value="DBR1"/>
    <property type="match status" value="1"/>
</dbReference>
<evidence type="ECO:0000313" key="3">
    <source>
        <dbReference type="Proteomes" id="UP000324832"/>
    </source>
</evidence>
<dbReference type="AlphaFoldDB" id="A0A5E4QZS7"/>
<dbReference type="Gene3D" id="3.60.21.10">
    <property type="match status" value="1"/>
</dbReference>
<evidence type="ECO:0000259" key="1">
    <source>
        <dbReference type="SMART" id="SM01124"/>
    </source>
</evidence>
<sequence length="434" mass="48742">MKIAIEGCAHGELDKIYECIEALQERESIKIDLLICCGDFQAVRNNDDLKAMAVPEKYHNICTFYNGEKEAPILTLFIGGNHEASNYLQELPFGGWVAPNIYYLGRAGVIWFGNLRIGGKDDIESNKLGSPPAEQLLHKLKPDYWFSAHLHCQFAALVKHEDGKETKFLALDKCLPKRRHLQILDLPIEYDGDKLLKHDAEWLAVLKNTNHLLSVKNIDSHLPGPGGNERYDFTPDDEEKKNVLTLMSDLTIKSEDFVRTAPVYNRDTPKRPPSEAIMNPQTTSLCEKLGIDDPLQVLLARLGRHMVQTEHKSKLDCAKDVSLDQTPIKCSKLSLPAPITPSDVGKDNLSESDSFMSQSNSFLSESGNVDSDCMTPPQALKKVFKRRNLAIYTSDEDLSNSSASIMESESPTSKYNYYNHLLTLKPCIDKFIIS</sequence>
<organism evidence="2 3">
    <name type="scientific">Leptidea sinapis</name>
    <dbReference type="NCBI Taxonomy" id="189913"/>
    <lineage>
        <taxon>Eukaryota</taxon>
        <taxon>Metazoa</taxon>
        <taxon>Ecdysozoa</taxon>
        <taxon>Arthropoda</taxon>
        <taxon>Hexapoda</taxon>
        <taxon>Insecta</taxon>
        <taxon>Pterygota</taxon>
        <taxon>Neoptera</taxon>
        <taxon>Endopterygota</taxon>
        <taxon>Lepidoptera</taxon>
        <taxon>Glossata</taxon>
        <taxon>Ditrysia</taxon>
        <taxon>Papilionoidea</taxon>
        <taxon>Pieridae</taxon>
        <taxon>Dismorphiinae</taxon>
        <taxon>Leptidea</taxon>
    </lineage>
</organism>
<dbReference type="PANTHER" id="PTHR12849">
    <property type="entry name" value="RNA LARIAT DEBRANCHING ENZYME"/>
    <property type="match status" value="1"/>
</dbReference>
<dbReference type="InterPro" id="IPR004843">
    <property type="entry name" value="Calcineurin-like_PHP"/>
</dbReference>
<dbReference type="EMBL" id="FZQP02006665">
    <property type="protein sequence ID" value="VVD03176.1"/>
    <property type="molecule type" value="Genomic_DNA"/>
</dbReference>
<dbReference type="GO" id="GO:0005634">
    <property type="term" value="C:nucleus"/>
    <property type="evidence" value="ECO:0007669"/>
    <property type="project" value="TreeGrafter"/>
</dbReference>
<dbReference type="InterPro" id="IPR029052">
    <property type="entry name" value="Metallo-depent_PP-like"/>
</dbReference>
<dbReference type="Pfam" id="PF00149">
    <property type="entry name" value="Metallophos"/>
    <property type="match status" value="1"/>
</dbReference>
<dbReference type="InterPro" id="IPR007708">
    <property type="entry name" value="DBR1_C"/>
</dbReference>
<protein>
    <recommendedName>
        <fullName evidence="1">Lariat debranching enzyme C-terminal domain-containing protein</fullName>
    </recommendedName>
</protein>
<proteinExistence type="predicted"/>